<dbReference type="CDD" id="cd13756">
    <property type="entry name" value="TGF_beta_BMPs_GDFs"/>
    <property type="match status" value="1"/>
</dbReference>
<organism evidence="7 8">
    <name type="scientific">Caenorhabditis angaria</name>
    <dbReference type="NCBI Taxonomy" id="860376"/>
    <lineage>
        <taxon>Eukaryota</taxon>
        <taxon>Metazoa</taxon>
        <taxon>Ecdysozoa</taxon>
        <taxon>Nematoda</taxon>
        <taxon>Chromadorea</taxon>
        <taxon>Rhabditida</taxon>
        <taxon>Rhabditina</taxon>
        <taxon>Rhabditomorpha</taxon>
        <taxon>Rhabditoidea</taxon>
        <taxon>Rhabditidae</taxon>
        <taxon>Peloderinae</taxon>
        <taxon>Caenorhabditis</taxon>
    </lineage>
</organism>
<keyword evidence="8" id="KW-1185">Reference proteome</keyword>
<keyword evidence="4" id="KW-0339">Growth factor</keyword>
<dbReference type="PROSITE" id="PS51362">
    <property type="entry name" value="TGF_BETA_2"/>
    <property type="match status" value="1"/>
</dbReference>
<keyword evidence="5" id="KW-0732">Signal</keyword>
<dbReference type="GO" id="GO:0005125">
    <property type="term" value="F:cytokine activity"/>
    <property type="evidence" value="ECO:0007669"/>
    <property type="project" value="TreeGrafter"/>
</dbReference>
<comment type="caution">
    <text evidence="7">The sequence shown here is derived from an EMBL/GenBank/DDBJ whole genome shotgun (WGS) entry which is preliminary data.</text>
</comment>
<feature type="chain" id="PRO_5040291575" description="TGF-beta family profile domain-containing protein" evidence="5">
    <location>
        <begin position="21"/>
        <end position="404"/>
    </location>
</feature>
<dbReference type="Pfam" id="PF00019">
    <property type="entry name" value="TGF_beta"/>
    <property type="match status" value="1"/>
</dbReference>
<dbReference type="EMBL" id="CANHGI010000004">
    <property type="protein sequence ID" value="CAI5448757.1"/>
    <property type="molecule type" value="Genomic_DNA"/>
</dbReference>
<keyword evidence="3" id="KW-0964">Secreted</keyword>
<dbReference type="SUPFAM" id="SSF57501">
    <property type="entry name" value="Cystine-knot cytokines"/>
    <property type="match status" value="1"/>
</dbReference>
<dbReference type="Gene3D" id="2.10.90.10">
    <property type="entry name" value="Cystine-knot cytokines"/>
    <property type="match status" value="1"/>
</dbReference>
<dbReference type="OrthoDB" id="5987191at2759"/>
<gene>
    <name evidence="7" type="ORF">CAMP_LOCUS11394</name>
</gene>
<protein>
    <recommendedName>
        <fullName evidence="6">TGF-beta family profile domain-containing protein</fullName>
    </recommendedName>
</protein>
<evidence type="ECO:0000256" key="3">
    <source>
        <dbReference type="ARBA" id="ARBA00022525"/>
    </source>
</evidence>
<dbReference type="GO" id="GO:0005615">
    <property type="term" value="C:extracellular space"/>
    <property type="evidence" value="ECO:0007669"/>
    <property type="project" value="TreeGrafter"/>
</dbReference>
<evidence type="ECO:0000256" key="5">
    <source>
        <dbReference type="SAM" id="SignalP"/>
    </source>
</evidence>
<dbReference type="InterPro" id="IPR029034">
    <property type="entry name" value="Cystine-knot_cytokine"/>
</dbReference>
<dbReference type="Proteomes" id="UP001152747">
    <property type="component" value="Unassembled WGS sequence"/>
</dbReference>
<dbReference type="SMART" id="SM00204">
    <property type="entry name" value="TGFB"/>
    <property type="match status" value="1"/>
</dbReference>
<feature type="signal peptide" evidence="5">
    <location>
        <begin position="1"/>
        <end position="20"/>
    </location>
</feature>
<evidence type="ECO:0000256" key="2">
    <source>
        <dbReference type="ARBA" id="ARBA00006656"/>
    </source>
</evidence>
<evidence type="ECO:0000259" key="6">
    <source>
        <dbReference type="PROSITE" id="PS51362"/>
    </source>
</evidence>
<dbReference type="PANTHER" id="PTHR11848">
    <property type="entry name" value="TGF-BETA FAMILY"/>
    <property type="match status" value="1"/>
</dbReference>
<dbReference type="InterPro" id="IPR015615">
    <property type="entry name" value="TGF-beta-rel"/>
</dbReference>
<sequence length="404" mass="47177">MRIFTIAWICLVFGVKFSESTKIDVDLINETIRSLLHFGNSGPNDTVSVRRPPHVLSNYMKNLYQIFVDEDANDDGNLVRAIEPSVGKLENQEVLVFDIEGFDRNEAIMRAELHFYLRRHDSFARHRSRQIRAKSKCLNEYCREQSLRQIRSDDEEFKVVWDATRIVFDSYHLDTKQAVFRISREHSKMRPYSEMVRRSTPFLLIYSKVNHTLDINTVLSQAEQTKRKRRDLGREDIRQYYSYTSIALDEDLKPAEKKSKNRVKYSDESVSSEDVWQGFGEETSFEERERKANEEMENDVRVVLLKNKNRCHKQGTLVSLKYFGWDQYIIQPKTIETSFCQGKCTKPLSNKASNHAMLQSIFAVEPICCAPTNLKSLNILYRDEKGRTTLRNYAKMLIGACSCL</sequence>
<feature type="domain" description="TGF-beta family profile" evidence="6">
    <location>
        <begin position="288"/>
        <end position="404"/>
    </location>
</feature>
<name>A0A9P1IPD0_9PELO</name>
<dbReference type="AlphaFoldDB" id="A0A9P1IPD0"/>
<accession>A0A9P1IPD0</accession>
<dbReference type="PANTHER" id="PTHR11848:SF308">
    <property type="entry name" value="BMP-LIKE PROTEIN UNC-129"/>
    <property type="match status" value="1"/>
</dbReference>
<evidence type="ECO:0000256" key="4">
    <source>
        <dbReference type="RuleBase" id="RU000354"/>
    </source>
</evidence>
<comment type="similarity">
    <text evidence="2 4">Belongs to the TGF-beta family.</text>
</comment>
<reference evidence="7" key="1">
    <citation type="submission" date="2022-11" db="EMBL/GenBank/DDBJ databases">
        <authorList>
            <person name="Kikuchi T."/>
        </authorList>
    </citation>
    <scope>NUCLEOTIDE SEQUENCE</scope>
    <source>
        <strain evidence="7">PS1010</strain>
    </source>
</reference>
<evidence type="ECO:0000256" key="1">
    <source>
        <dbReference type="ARBA" id="ARBA00004613"/>
    </source>
</evidence>
<comment type="subcellular location">
    <subcellularLocation>
        <location evidence="1">Secreted</location>
    </subcellularLocation>
</comment>
<proteinExistence type="inferred from homology"/>
<evidence type="ECO:0000313" key="7">
    <source>
        <dbReference type="EMBL" id="CAI5448757.1"/>
    </source>
</evidence>
<dbReference type="GO" id="GO:0008083">
    <property type="term" value="F:growth factor activity"/>
    <property type="evidence" value="ECO:0007669"/>
    <property type="project" value="UniProtKB-KW"/>
</dbReference>
<dbReference type="InterPro" id="IPR001839">
    <property type="entry name" value="TGF-b_C"/>
</dbReference>
<evidence type="ECO:0000313" key="8">
    <source>
        <dbReference type="Proteomes" id="UP001152747"/>
    </source>
</evidence>